<dbReference type="InterPro" id="IPR004277">
    <property type="entry name" value="PSS"/>
</dbReference>
<dbReference type="GO" id="GO:0005789">
    <property type="term" value="C:endoplasmic reticulum membrane"/>
    <property type="evidence" value="ECO:0007669"/>
    <property type="project" value="UniProtKB-SubCell"/>
</dbReference>
<evidence type="ECO:0000256" key="15">
    <source>
        <dbReference type="ARBA" id="ARBA00035833"/>
    </source>
</evidence>
<reference evidence="23 24" key="1">
    <citation type="submission" date="2024-05" db="EMBL/GenBank/DDBJ databases">
        <authorList>
            <person name="Wallberg A."/>
        </authorList>
    </citation>
    <scope>NUCLEOTIDE SEQUENCE [LARGE SCALE GENOMIC DNA]</scope>
</reference>
<evidence type="ECO:0000256" key="8">
    <source>
        <dbReference type="ARBA" id="ARBA00022824"/>
    </source>
</evidence>
<evidence type="ECO:0000256" key="2">
    <source>
        <dbReference type="ARBA" id="ARBA00004916"/>
    </source>
</evidence>
<evidence type="ECO:0000256" key="17">
    <source>
        <dbReference type="ARBA" id="ARBA00035955"/>
    </source>
</evidence>
<dbReference type="GO" id="GO:0106245">
    <property type="term" value="F:L-serine-phosphatidylethanolamine phosphatidyltransferase activity"/>
    <property type="evidence" value="ECO:0007669"/>
    <property type="project" value="UniProtKB-UniRule"/>
</dbReference>
<feature type="transmembrane region" description="Helical" evidence="22">
    <location>
        <begin position="244"/>
        <end position="265"/>
    </location>
</feature>
<comment type="similarity">
    <text evidence="4 22">Belongs to the phosphatidyl serine synthase family.</text>
</comment>
<evidence type="ECO:0000256" key="18">
    <source>
        <dbReference type="ARBA" id="ARBA00036428"/>
    </source>
</evidence>
<feature type="transmembrane region" description="Helical" evidence="22">
    <location>
        <begin position="120"/>
        <end position="141"/>
    </location>
</feature>
<protein>
    <recommendedName>
        <fullName evidence="22">Phosphatidylserine synthase</fullName>
        <ecNumber evidence="22">2.7.8.29</ecNumber>
    </recommendedName>
    <alternativeName>
        <fullName evidence="22">Serine-exchange enzyme</fullName>
    </alternativeName>
</protein>
<feature type="non-terminal residue" evidence="23">
    <location>
        <position position="474"/>
    </location>
</feature>
<feature type="transmembrane region" description="Helical" evidence="22">
    <location>
        <begin position="409"/>
        <end position="429"/>
    </location>
</feature>
<evidence type="ECO:0000256" key="20">
    <source>
        <dbReference type="ARBA" id="ARBA00036644"/>
    </source>
</evidence>
<comment type="subcellular location">
    <subcellularLocation>
        <location evidence="1 22">Endoplasmic reticulum membrane</location>
        <topology evidence="1 22">Multi-pass membrane protein</topology>
    </subcellularLocation>
</comment>
<feature type="transmembrane region" description="Helical" evidence="22">
    <location>
        <begin position="206"/>
        <end position="224"/>
    </location>
</feature>
<keyword evidence="13 22" id="KW-1208">Phospholipid metabolism</keyword>
<comment type="pathway">
    <text evidence="3">Lipid metabolism.</text>
</comment>
<dbReference type="PANTHER" id="PTHR15362">
    <property type="entry name" value="PHOSPHATIDYLINOSITOL SYNTHASE"/>
    <property type="match status" value="1"/>
</dbReference>
<comment type="pathway">
    <text evidence="2 22">Phospholipid metabolism; phosphatidylserine biosynthesis.</text>
</comment>
<evidence type="ECO:0000256" key="14">
    <source>
        <dbReference type="ARBA" id="ARBA00035767"/>
    </source>
</evidence>
<accession>A0AAV2QP68</accession>
<keyword evidence="8 22" id="KW-0256">Endoplasmic reticulum</keyword>
<comment type="catalytic activity">
    <reaction evidence="16">
        <text>1-(1Z-octadecenyl)-2-(9Z-octadecenoyl)-sn-glycero-3-phosphoethanolamine + L-serine = 1-(1Z-octadecenyl)-2-(9Z-octadecenoyl)-sn-glycero-3-phospho-L-serine + ethanolamine</text>
        <dbReference type="Rhea" id="RHEA:41600"/>
        <dbReference type="ChEBI" id="CHEBI:33384"/>
        <dbReference type="ChEBI" id="CHEBI:57603"/>
        <dbReference type="ChEBI" id="CHEBI:78340"/>
        <dbReference type="ChEBI" id="CHEBI:78341"/>
    </reaction>
    <physiologicalReaction direction="left-to-right" evidence="16">
        <dbReference type="Rhea" id="RHEA:41601"/>
    </physiologicalReaction>
</comment>
<dbReference type="EC" id="2.7.8.29" evidence="22"/>
<comment type="catalytic activity">
    <reaction evidence="19">
        <text>1-(1Z-octadecenyl)-2-(4Z,7Z,10Z,13Z,16Z,19Z-docosahexaenoyl)-sn-glycero-3-phosphoethanolamine + L-serine = 1-(1Z-octadecenyl)-2-(4Z,7Z,10Z,13Z,16Z,19Z-docosahexaenoyl)-sn-glycero-3-phospho-L-serine + ethanolamine</text>
        <dbReference type="Rhea" id="RHEA:41496"/>
        <dbReference type="ChEBI" id="CHEBI:33384"/>
        <dbReference type="ChEBI" id="CHEBI:57603"/>
        <dbReference type="ChEBI" id="CHEBI:78263"/>
        <dbReference type="ChEBI" id="CHEBI:78264"/>
    </reaction>
    <physiologicalReaction direction="left-to-right" evidence="19">
        <dbReference type="Rhea" id="RHEA:41497"/>
    </physiologicalReaction>
</comment>
<comment type="catalytic activity">
    <reaction evidence="14">
        <text>1-hexadecanoyl-2-(9Z-octadecenoyl)-sn-glycero-3-phosphoethanolamine + L-serine = 1-hexadecanoyl-2-(9Z-octadecenoyl)-sn-glycero-3-phospho-L-serine + ethanolamine</text>
        <dbReference type="Rhea" id="RHEA:41484"/>
        <dbReference type="ChEBI" id="CHEBI:33384"/>
        <dbReference type="ChEBI" id="CHEBI:57603"/>
        <dbReference type="ChEBI" id="CHEBI:73007"/>
        <dbReference type="ChEBI" id="CHEBI:75029"/>
    </reaction>
    <physiologicalReaction direction="left-to-right" evidence="14">
        <dbReference type="Rhea" id="RHEA:41485"/>
    </physiologicalReaction>
</comment>
<evidence type="ECO:0000256" key="10">
    <source>
        <dbReference type="ARBA" id="ARBA00023098"/>
    </source>
</evidence>
<comment type="catalytic activity">
    <reaction evidence="15">
        <text>1-hexadecanoyl-2-(4Z,7Z,10Z,13Z,16Z,19Z-docosahexaenoyl)-sn-glycero-3-phosphoethanolamine + L-serine = 1-hexadecanoyl-2-(4Z,7Z,10Z,13Z,16Z,19Z-docosahexaenoyl)-sn-glycero-3-phosphoserine + ethanolamine</text>
        <dbReference type="Rhea" id="RHEA:41488"/>
        <dbReference type="ChEBI" id="CHEBI:33384"/>
        <dbReference type="ChEBI" id="CHEBI:57603"/>
        <dbReference type="ChEBI" id="CHEBI:78261"/>
        <dbReference type="ChEBI" id="CHEBI:78262"/>
    </reaction>
    <physiologicalReaction direction="left-to-right" evidence="15">
        <dbReference type="Rhea" id="RHEA:41489"/>
    </physiologicalReaction>
</comment>
<evidence type="ECO:0000256" key="16">
    <source>
        <dbReference type="ARBA" id="ARBA00035875"/>
    </source>
</evidence>
<keyword evidence="5 22" id="KW-0444">Lipid biosynthesis</keyword>
<evidence type="ECO:0000256" key="12">
    <source>
        <dbReference type="ARBA" id="ARBA00023209"/>
    </source>
</evidence>
<feature type="transmembrane region" description="Helical" evidence="22">
    <location>
        <begin position="342"/>
        <end position="359"/>
    </location>
</feature>
<dbReference type="Proteomes" id="UP001497623">
    <property type="component" value="Unassembled WGS sequence"/>
</dbReference>
<feature type="transmembrane region" description="Helical" evidence="22">
    <location>
        <begin position="311"/>
        <end position="330"/>
    </location>
</feature>
<evidence type="ECO:0000256" key="9">
    <source>
        <dbReference type="ARBA" id="ARBA00022989"/>
    </source>
</evidence>
<evidence type="ECO:0000256" key="1">
    <source>
        <dbReference type="ARBA" id="ARBA00004477"/>
    </source>
</evidence>
<evidence type="ECO:0000313" key="24">
    <source>
        <dbReference type="Proteomes" id="UP001497623"/>
    </source>
</evidence>
<evidence type="ECO:0000256" key="19">
    <source>
        <dbReference type="ARBA" id="ARBA00036623"/>
    </source>
</evidence>
<keyword evidence="11 22" id="KW-0472">Membrane</keyword>
<keyword evidence="10 22" id="KW-0443">Lipid metabolism</keyword>
<keyword evidence="7 22" id="KW-0812">Transmembrane</keyword>
<dbReference type="Pfam" id="PF03034">
    <property type="entry name" value="PSS"/>
    <property type="match status" value="1"/>
</dbReference>
<feature type="transmembrane region" description="Helical" evidence="22">
    <location>
        <begin position="379"/>
        <end position="397"/>
    </location>
</feature>
<sequence length="474" mass="56065">MHKKPHYVSYCENDAQGIIKMLTNHPPQSKHPNIKEIFHGLEDFREDEMNMFETPAKMYKVPEFAIICSMSVSSLYESFNSQKSTLTYLIKKGLLAIVAAFILLGVTVTPDGPFKRPHPAVWRFTFICSIVYELGLIFALYQSATGVRQLFKHIDPKLGEPLTEKSYGGNCLLYDADTPEDPYHNIWDKMDLFVPLHLFGWWLKTLLLRDWWLCSVISIMFEALEYTFEHQLPNFSECWWDHWIMDALVCNGLGIVFGIMTLKYFSMKEYHWRGLWNIPTYRGKLRRIVGQFGPFVWVDYDWKPMSTLGRWFSTIGIIGFFLLAELNTFYLKFVLWIEPGHWLNLVRLFFILPWGAVALREVFQYLDDPDCSKFGRQSWLFLSIVCTELLLIIKFGWETVTIPFPRHVVILWILFIFTLILWTIWNFFIDPHTFKIDAKDVERRRDHWNQLRAIEIKLSPSEPRFLPQFFSGRK</sequence>
<comment type="catalytic activity">
    <reaction evidence="20">
        <text>1-octadecanoyl-2-(9Z-octadecenoyl)-sn-glycero-3-phosphoethanolamine + L-serine = 1-octadecanoyl-2-(9Z-octadecenoyl)-sn-glycero-3-phospho-L-serine + ethanolamine</text>
        <dbReference type="Rhea" id="RHEA:40795"/>
        <dbReference type="ChEBI" id="CHEBI:33384"/>
        <dbReference type="ChEBI" id="CHEBI:57603"/>
        <dbReference type="ChEBI" id="CHEBI:75038"/>
        <dbReference type="ChEBI" id="CHEBI:78260"/>
    </reaction>
    <physiologicalReaction direction="left-to-right" evidence="20">
        <dbReference type="Rhea" id="RHEA:40796"/>
    </physiologicalReaction>
</comment>
<evidence type="ECO:0000256" key="4">
    <source>
        <dbReference type="ARBA" id="ARBA00008671"/>
    </source>
</evidence>
<evidence type="ECO:0000313" key="23">
    <source>
        <dbReference type="EMBL" id="CAL4090845.1"/>
    </source>
</evidence>
<keyword evidence="12 22" id="KW-0594">Phospholipid biosynthesis</keyword>
<evidence type="ECO:0000256" key="6">
    <source>
        <dbReference type="ARBA" id="ARBA00022679"/>
    </source>
</evidence>
<dbReference type="EMBL" id="CAXKWB010008357">
    <property type="protein sequence ID" value="CAL4090845.1"/>
    <property type="molecule type" value="Genomic_DNA"/>
</dbReference>
<gene>
    <name evidence="23" type="ORF">MNOR_LOCUS14126</name>
</gene>
<comment type="catalytic activity">
    <reaction evidence="17">
        <text>1-octadecanoyl-2-(5Z,8Z,11Z,14Z)-eicosatetraenoyl-sn-glycero-3-phosphoethanolamine + L-serine = 1-octadecanoyl-2-(5Z,8Z,11Z,14Z)-eicosatetraenoyl-sn-glycero-3-phosphoserine + ethanolamine</text>
        <dbReference type="Rhea" id="RHEA:41500"/>
        <dbReference type="ChEBI" id="CHEBI:33384"/>
        <dbReference type="ChEBI" id="CHEBI:57603"/>
        <dbReference type="ChEBI" id="CHEBI:78268"/>
        <dbReference type="ChEBI" id="CHEBI:78269"/>
    </reaction>
    <physiologicalReaction direction="left-to-right" evidence="17">
        <dbReference type="Rhea" id="RHEA:41501"/>
    </physiologicalReaction>
</comment>
<evidence type="ECO:0000256" key="7">
    <source>
        <dbReference type="ARBA" id="ARBA00022692"/>
    </source>
</evidence>
<dbReference type="PANTHER" id="PTHR15362:SF7">
    <property type="entry name" value="PHOSPHATIDYLSERINE SYNTHASE 2"/>
    <property type="match status" value="1"/>
</dbReference>
<comment type="catalytic activity">
    <reaction evidence="22">
        <text>a 1,2-diacyl-sn-glycero-3-phosphoethanolamine + L-serine = a 1,2-diacyl-sn-glycero-3-phospho-L-serine + ethanolamine</text>
        <dbReference type="Rhea" id="RHEA:27606"/>
        <dbReference type="ChEBI" id="CHEBI:33384"/>
        <dbReference type="ChEBI" id="CHEBI:57262"/>
        <dbReference type="ChEBI" id="CHEBI:57603"/>
        <dbReference type="ChEBI" id="CHEBI:64612"/>
        <dbReference type="EC" id="2.7.8.29"/>
    </reaction>
</comment>
<keyword evidence="9 22" id="KW-1133">Transmembrane helix</keyword>
<organism evidence="23 24">
    <name type="scientific">Meganyctiphanes norvegica</name>
    <name type="common">Northern krill</name>
    <name type="synonym">Thysanopoda norvegica</name>
    <dbReference type="NCBI Taxonomy" id="48144"/>
    <lineage>
        <taxon>Eukaryota</taxon>
        <taxon>Metazoa</taxon>
        <taxon>Ecdysozoa</taxon>
        <taxon>Arthropoda</taxon>
        <taxon>Crustacea</taxon>
        <taxon>Multicrustacea</taxon>
        <taxon>Malacostraca</taxon>
        <taxon>Eumalacostraca</taxon>
        <taxon>Eucarida</taxon>
        <taxon>Euphausiacea</taxon>
        <taxon>Euphausiidae</taxon>
        <taxon>Meganyctiphanes</taxon>
    </lineage>
</organism>
<feature type="transmembrane region" description="Helical" evidence="22">
    <location>
        <begin position="89"/>
        <end position="108"/>
    </location>
</feature>
<evidence type="ECO:0000256" key="21">
    <source>
        <dbReference type="ARBA" id="ARBA00036733"/>
    </source>
</evidence>
<dbReference type="AlphaFoldDB" id="A0AAV2QP68"/>
<comment type="catalytic activity">
    <reaction evidence="18">
        <text>1-octadecanoyl-2-(4Z,7Z,10Z,13Z,16Z,19Z-docosahexaenoyl)-sn-glycero-3-phosphoethanolamine + L-serine = 1-octadecanoyl-2-(4Z,7Z,10Z,13Z,16Z,19Z-docosahexaenoyl)-sn-glycero-3-phosphoserine + ethanolamine</text>
        <dbReference type="Rhea" id="RHEA:41492"/>
        <dbReference type="ChEBI" id="CHEBI:33384"/>
        <dbReference type="ChEBI" id="CHEBI:57603"/>
        <dbReference type="ChEBI" id="CHEBI:78265"/>
        <dbReference type="ChEBI" id="CHEBI:78266"/>
    </reaction>
    <physiologicalReaction direction="left-to-right" evidence="18">
        <dbReference type="Rhea" id="RHEA:41493"/>
    </physiologicalReaction>
</comment>
<evidence type="ECO:0000256" key="11">
    <source>
        <dbReference type="ARBA" id="ARBA00023136"/>
    </source>
</evidence>
<proteinExistence type="inferred from homology"/>
<keyword evidence="24" id="KW-1185">Reference proteome</keyword>
<comment type="function">
    <text evidence="22">Catalyzes a base-exchange reaction in which the polar head group of phosphatidylethanolamine (PE) is replaced by L-serine.</text>
</comment>
<name>A0AAV2QP68_MEGNR</name>
<keyword evidence="6 22" id="KW-0808">Transferase</keyword>
<dbReference type="GO" id="GO:0006659">
    <property type="term" value="P:phosphatidylserine biosynthetic process"/>
    <property type="evidence" value="ECO:0007669"/>
    <property type="project" value="UniProtKB-UniRule"/>
</dbReference>
<evidence type="ECO:0000256" key="22">
    <source>
        <dbReference type="RuleBase" id="RU368094"/>
    </source>
</evidence>
<evidence type="ECO:0000256" key="13">
    <source>
        <dbReference type="ARBA" id="ARBA00023264"/>
    </source>
</evidence>
<evidence type="ECO:0000256" key="3">
    <source>
        <dbReference type="ARBA" id="ARBA00005189"/>
    </source>
</evidence>
<comment type="caution">
    <text evidence="23">The sequence shown here is derived from an EMBL/GenBank/DDBJ whole genome shotgun (WGS) entry which is preliminary data.</text>
</comment>
<evidence type="ECO:0000256" key="5">
    <source>
        <dbReference type="ARBA" id="ARBA00022516"/>
    </source>
</evidence>
<comment type="catalytic activity">
    <reaction evidence="21">
        <text>1-(1Z-octadecenyl)-2-(5Z,8Z,11Z,14Z- eicosatetraenoyl)-sn-glycero-3-phosphoethanolamine + L-serine = 1-(1Z-octadecenyl)-2-(5Z,8Z,11Z,14Z-eicosatetraenoyl)-sn-glycero-3-phospho-L-serine + ethanolamine</text>
        <dbReference type="Rhea" id="RHEA:41604"/>
        <dbReference type="ChEBI" id="CHEBI:33384"/>
        <dbReference type="ChEBI" id="CHEBI:57603"/>
        <dbReference type="ChEBI" id="CHEBI:78342"/>
        <dbReference type="ChEBI" id="CHEBI:78343"/>
    </reaction>
    <physiologicalReaction direction="left-to-right" evidence="21">
        <dbReference type="Rhea" id="RHEA:41605"/>
    </physiologicalReaction>
</comment>